<gene>
    <name evidence="1" type="ORF">RPERSI_LOCUS36013</name>
</gene>
<accession>A0ACA9SXS7</accession>
<organism evidence="1 2">
    <name type="scientific">Racocetra persica</name>
    <dbReference type="NCBI Taxonomy" id="160502"/>
    <lineage>
        <taxon>Eukaryota</taxon>
        <taxon>Fungi</taxon>
        <taxon>Fungi incertae sedis</taxon>
        <taxon>Mucoromycota</taxon>
        <taxon>Glomeromycotina</taxon>
        <taxon>Glomeromycetes</taxon>
        <taxon>Diversisporales</taxon>
        <taxon>Gigasporaceae</taxon>
        <taxon>Racocetra</taxon>
    </lineage>
</organism>
<feature type="non-terminal residue" evidence="1">
    <location>
        <position position="1"/>
    </location>
</feature>
<feature type="non-terminal residue" evidence="1">
    <location>
        <position position="94"/>
    </location>
</feature>
<proteinExistence type="predicted"/>
<name>A0ACA9SXS7_9GLOM</name>
<evidence type="ECO:0000313" key="1">
    <source>
        <dbReference type="EMBL" id="CAG8850295.1"/>
    </source>
</evidence>
<dbReference type="Proteomes" id="UP000789920">
    <property type="component" value="Unassembled WGS sequence"/>
</dbReference>
<protein>
    <submittedName>
        <fullName evidence="1">20502_t:CDS:1</fullName>
    </submittedName>
</protein>
<comment type="caution">
    <text evidence="1">The sequence shown here is derived from an EMBL/GenBank/DDBJ whole genome shotgun (WGS) entry which is preliminary data.</text>
</comment>
<reference evidence="1" key="1">
    <citation type="submission" date="2021-06" db="EMBL/GenBank/DDBJ databases">
        <authorList>
            <person name="Kallberg Y."/>
            <person name="Tangrot J."/>
            <person name="Rosling A."/>
        </authorList>
    </citation>
    <scope>NUCLEOTIDE SEQUENCE</scope>
    <source>
        <strain evidence="1">MA461A</strain>
    </source>
</reference>
<keyword evidence="2" id="KW-1185">Reference proteome</keyword>
<evidence type="ECO:0000313" key="2">
    <source>
        <dbReference type="Proteomes" id="UP000789920"/>
    </source>
</evidence>
<sequence>EYSIRSTIKPGTSNLLNDKDGGTYGDIDDDNDSDVVRDQEENHLTDLESSDGSISIQTLRERALKTRHKNLAGSPIINRNADELATMYKTNDRT</sequence>
<dbReference type="EMBL" id="CAJVQC010170084">
    <property type="protein sequence ID" value="CAG8850295.1"/>
    <property type="molecule type" value="Genomic_DNA"/>
</dbReference>